<protein>
    <submittedName>
        <fullName evidence="2">Uncharacterized protein</fullName>
    </submittedName>
</protein>
<dbReference type="Gramene" id="ONK72658">
    <property type="protein sequence ID" value="ONK72658"/>
    <property type="gene ID" value="A4U43_C04F21720"/>
</dbReference>
<evidence type="ECO:0000313" key="2">
    <source>
        <dbReference type="EMBL" id="ONK72658.1"/>
    </source>
</evidence>
<organism evidence="2 3">
    <name type="scientific">Asparagus officinalis</name>
    <name type="common">Garden asparagus</name>
    <dbReference type="NCBI Taxonomy" id="4686"/>
    <lineage>
        <taxon>Eukaryota</taxon>
        <taxon>Viridiplantae</taxon>
        <taxon>Streptophyta</taxon>
        <taxon>Embryophyta</taxon>
        <taxon>Tracheophyta</taxon>
        <taxon>Spermatophyta</taxon>
        <taxon>Magnoliopsida</taxon>
        <taxon>Liliopsida</taxon>
        <taxon>Asparagales</taxon>
        <taxon>Asparagaceae</taxon>
        <taxon>Asparagoideae</taxon>
        <taxon>Asparagus</taxon>
    </lineage>
</organism>
<dbReference type="EMBL" id="CM007384">
    <property type="protein sequence ID" value="ONK72658.1"/>
    <property type="molecule type" value="Genomic_DNA"/>
</dbReference>
<name>A0A5P1F2T3_ASPOF</name>
<feature type="region of interest" description="Disordered" evidence="1">
    <location>
        <begin position="86"/>
        <end position="113"/>
    </location>
</feature>
<feature type="compositionally biased region" description="Basic and acidic residues" evidence="1">
    <location>
        <begin position="148"/>
        <end position="158"/>
    </location>
</feature>
<feature type="compositionally biased region" description="Basic and acidic residues" evidence="1">
    <location>
        <begin position="170"/>
        <end position="187"/>
    </location>
</feature>
<accession>A0A5P1F2T3</accession>
<evidence type="ECO:0000313" key="3">
    <source>
        <dbReference type="Proteomes" id="UP000243459"/>
    </source>
</evidence>
<proteinExistence type="predicted"/>
<sequence>MASANRRREDRDVSKCLTREIKKKGLHNSFNDNRGRRHEQFRGTTPLPIARLPPQQLTGPAATPPPRRRRREVRLRPEFLFSAAVEKDTCSTNGESTKRRGKLKQARDPQAARREVLPLDTRRNEKGLLRPFEDRAGNLRFLGTRTEQQPELRDDQRAEAASSRRSARCGRHECPSAELEDRSAVIA</sequence>
<feature type="region of interest" description="Disordered" evidence="1">
    <location>
        <begin position="143"/>
        <end position="187"/>
    </location>
</feature>
<reference evidence="3" key="1">
    <citation type="journal article" date="2017" name="Nat. Commun.">
        <title>The asparagus genome sheds light on the origin and evolution of a young Y chromosome.</title>
        <authorList>
            <person name="Harkess A."/>
            <person name="Zhou J."/>
            <person name="Xu C."/>
            <person name="Bowers J.E."/>
            <person name="Van der Hulst R."/>
            <person name="Ayyampalayam S."/>
            <person name="Mercati F."/>
            <person name="Riccardi P."/>
            <person name="McKain M.R."/>
            <person name="Kakrana A."/>
            <person name="Tang H."/>
            <person name="Ray J."/>
            <person name="Groenendijk J."/>
            <person name="Arikit S."/>
            <person name="Mathioni S.M."/>
            <person name="Nakano M."/>
            <person name="Shan H."/>
            <person name="Telgmann-Rauber A."/>
            <person name="Kanno A."/>
            <person name="Yue Z."/>
            <person name="Chen H."/>
            <person name="Li W."/>
            <person name="Chen Y."/>
            <person name="Xu X."/>
            <person name="Zhang Y."/>
            <person name="Luo S."/>
            <person name="Chen H."/>
            <person name="Gao J."/>
            <person name="Mao Z."/>
            <person name="Pires J.C."/>
            <person name="Luo M."/>
            <person name="Kudrna D."/>
            <person name="Wing R.A."/>
            <person name="Meyers B.C."/>
            <person name="Yi K."/>
            <person name="Kong H."/>
            <person name="Lavrijsen P."/>
            <person name="Sunseri F."/>
            <person name="Falavigna A."/>
            <person name="Ye Y."/>
            <person name="Leebens-Mack J.H."/>
            <person name="Chen G."/>
        </authorList>
    </citation>
    <scope>NUCLEOTIDE SEQUENCE [LARGE SCALE GENOMIC DNA]</scope>
    <source>
        <strain evidence="3">cv. DH0086</strain>
    </source>
</reference>
<gene>
    <name evidence="2" type="ORF">A4U43_C04F21720</name>
</gene>
<evidence type="ECO:0000256" key="1">
    <source>
        <dbReference type="SAM" id="MobiDB-lite"/>
    </source>
</evidence>
<keyword evidence="3" id="KW-1185">Reference proteome</keyword>
<feature type="region of interest" description="Disordered" evidence="1">
    <location>
        <begin position="24"/>
        <end position="73"/>
    </location>
</feature>
<dbReference type="AlphaFoldDB" id="A0A5P1F2T3"/>
<dbReference type="Proteomes" id="UP000243459">
    <property type="component" value="Chromosome 4"/>
</dbReference>